<dbReference type="PANTHER" id="PTHR13140">
    <property type="entry name" value="MYOSIN"/>
    <property type="match status" value="1"/>
</dbReference>
<name>A0A023AZD3_GRENI</name>
<dbReference type="Gene3D" id="1.20.120.720">
    <property type="entry name" value="Myosin VI head, motor domain, U50 subdomain"/>
    <property type="match status" value="1"/>
</dbReference>
<feature type="non-terminal residue" evidence="8">
    <location>
        <position position="811"/>
    </location>
</feature>
<dbReference type="GO" id="GO:0005524">
    <property type="term" value="F:ATP binding"/>
    <property type="evidence" value="ECO:0007669"/>
    <property type="project" value="UniProtKB-UniRule"/>
</dbReference>
<proteinExistence type="inferred from homology"/>
<organism evidence="8 9">
    <name type="scientific">Gregarina niphandrodes</name>
    <name type="common">Septate eugregarine</name>
    <dbReference type="NCBI Taxonomy" id="110365"/>
    <lineage>
        <taxon>Eukaryota</taxon>
        <taxon>Sar</taxon>
        <taxon>Alveolata</taxon>
        <taxon>Apicomplexa</taxon>
        <taxon>Conoidasida</taxon>
        <taxon>Gregarinasina</taxon>
        <taxon>Eugregarinorida</taxon>
        <taxon>Gregarinidae</taxon>
        <taxon>Gregarina</taxon>
    </lineage>
</organism>
<evidence type="ECO:0000256" key="1">
    <source>
        <dbReference type="ARBA" id="ARBA00022741"/>
    </source>
</evidence>
<dbReference type="PROSITE" id="PS50096">
    <property type="entry name" value="IQ"/>
    <property type="match status" value="1"/>
</dbReference>
<dbReference type="Proteomes" id="UP000019763">
    <property type="component" value="Unassembled WGS sequence"/>
</dbReference>
<dbReference type="Gene3D" id="1.10.10.820">
    <property type="match status" value="2"/>
</dbReference>
<accession>A0A023AZD3</accession>
<dbReference type="GeneID" id="22915296"/>
<dbReference type="RefSeq" id="XP_011132803.1">
    <property type="nucleotide sequence ID" value="XM_011134501.1"/>
</dbReference>
<keyword evidence="4 6" id="KW-0505">Motor protein</keyword>
<feature type="region of interest" description="Actin-binding" evidence="6">
    <location>
        <begin position="645"/>
        <end position="667"/>
    </location>
</feature>
<feature type="domain" description="Myosin motor" evidence="7">
    <location>
        <begin position="1"/>
        <end position="785"/>
    </location>
</feature>
<evidence type="ECO:0000313" key="9">
    <source>
        <dbReference type="Proteomes" id="UP000019763"/>
    </source>
</evidence>
<dbReference type="AlphaFoldDB" id="A0A023AZD3"/>
<dbReference type="SUPFAM" id="SSF52540">
    <property type="entry name" value="P-loop containing nucleoside triphosphate hydrolases"/>
    <property type="match status" value="1"/>
</dbReference>
<keyword evidence="9" id="KW-1185">Reference proteome</keyword>
<evidence type="ECO:0000259" key="7">
    <source>
        <dbReference type="PROSITE" id="PS51456"/>
    </source>
</evidence>
<dbReference type="GO" id="GO:0000146">
    <property type="term" value="F:microfilament motor activity"/>
    <property type="evidence" value="ECO:0007669"/>
    <property type="project" value="TreeGrafter"/>
</dbReference>
<dbReference type="SMART" id="SM00242">
    <property type="entry name" value="MYSc"/>
    <property type="match status" value="1"/>
</dbReference>
<keyword evidence="5 6" id="KW-0009">Actin-binding</keyword>
<dbReference type="OMA" id="SFVMHSD"/>
<dbReference type="PROSITE" id="PS51456">
    <property type="entry name" value="MYOSIN_MOTOR"/>
    <property type="match status" value="1"/>
</dbReference>
<dbReference type="PRINTS" id="PR00193">
    <property type="entry name" value="MYOSINHEAVY"/>
</dbReference>
<dbReference type="GO" id="GO:0007015">
    <property type="term" value="P:actin filament organization"/>
    <property type="evidence" value="ECO:0007669"/>
    <property type="project" value="TreeGrafter"/>
</dbReference>
<keyword evidence="2 6" id="KW-0067">ATP-binding</keyword>
<evidence type="ECO:0000256" key="5">
    <source>
        <dbReference type="ARBA" id="ARBA00023203"/>
    </source>
</evidence>
<dbReference type="Pfam" id="PF00063">
    <property type="entry name" value="Myosin_head"/>
    <property type="match status" value="2"/>
</dbReference>
<feature type="binding site" evidence="6">
    <location>
        <begin position="19"/>
        <end position="26"/>
    </location>
    <ligand>
        <name>ATP</name>
        <dbReference type="ChEBI" id="CHEBI:30616"/>
    </ligand>
</feature>
<gene>
    <name evidence="8" type="ORF">GNI_152210</name>
</gene>
<dbReference type="PANTHER" id="PTHR13140:SF706">
    <property type="entry name" value="DILUTE CLASS UNCONVENTIONAL MYOSIN, ISOFORM C"/>
    <property type="match status" value="1"/>
</dbReference>
<dbReference type="Gene3D" id="3.40.850.10">
    <property type="entry name" value="Kinesin motor domain"/>
    <property type="match status" value="2"/>
</dbReference>
<evidence type="ECO:0000256" key="2">
    <source>
        <dbReference type="ARBA" id="ARBA00022840"/>
    </source>
</evidence>
<dbReference type="Gene3D" id="1.20.58.530">
    <property type="match status" value="1"/>
</dbReference>
<evidence type="ECO:0000313" key="8">
    <source>
        <dbReference type="EMBL" id="EZG44109.1"/>
    </source>
</evidence>
<dbReference type="GO" id="GO:0016020">
    <property type="term" value="C:membrane"/>
    <property type="evidence" value="ECO:0007669"/>
    <property type="project" value="TreeGrafter"/>
</dbReference>
<sequence>MTFAALVRNKQAQSIVISGESGAGKTEATKILLRYFSELDHGRDGPGPGPGPGPGCIETYILNSNPILESFGNAKTLRNDNSSRFGRFIQLFFDVENQRRIKYARISHYLLEKCRLVSLYEKERNFHIFYQLVFGGVNHAHFKQKLEHWGLHEPRKFKAILGDERLYDLVEGMHSPQTAQSHNSGARLFSSQAADDAASLLQPWQSGSMWSNSSQDWTEANEWLESWGIMFDELLESMAGIGFTEFDVDEIFGVVAGIMHLSRVRFTSVDIPPQATYIDGMPLTKIEDYEPLEFACRLLQLKNIPSIIPADINDPVAATADVLLFKSIRNNQGQGYWIRTPRDPVHAAHTRDSIVKEIYSRLFDWIIKKINLRLTATPVASVGQTREAHNREVLAHGATHGLRESHSVYRQQRKSSAITTIRNSTPPIGLLDIYGFEVFDGRNSFEQLCINFANEKLQQHFNQHVLALEQATYRKEAIDWSDILFTDNREIIRALEEPPHGVFVILDDTRITDQRVEQPGRGGMERASSSGGEFRGGGNYHHHDMMFLREIDRRGLKPVVALPDRKQFRDTIFTVKHYAGVVDYCCLGFVEKNVDKLEAQSCYFLSKASRHALVRELFPHDQAEDMAVKRNSLKATLGVEFRNQLDRLLKSLTSTTPTYIRCIKPNGLKQAGLFNSHDVLRQLEYAGLLESIRIRNSGFGVRCTFQEFLDDYLITLPHEYQLWLKTGKHNQEKAKELCTKLLTLAAGQKSAARSDAEDSRRHWQIGRTKIFMREEVQVYLEQARSAKRLQSAIKIQAHVRAFRQRERWRRL</sequence>
<keyword evidence="1 6" id="KW-0547">Nucleotide-binding</keyword>
<dbReference type="InterPro" id="IPR036961">
    <property type="entry name" value="Kinesin_motor_dom_sf"/>
</dbReference>
<dbReference type="GO" id="GO:0051015">
    <property type="term" value="F:actin filament binding"/>
    <property type="evidence" value="ECO:0007669"/>
    <property type="project" value="TreeGrafter"/>
</dbReference>
<dbReference type="EMBL" id="AFNH02001134">
    <property type="protein sequence ID" value="EZG44109.1"/>
    <property type="molecule type" value="Genomic_DNA"/>
</dbReference>
<keyword evidence="3 6" id="KW-0518">Myosin</keyword>
<dbReference type="InterPro" id="IPR027417">
    <property type="entry name" value="P-loop_NTPase"/>
</dbReference>
<dbReference type="CDD" id="cd00124">
    <property type="entry name" value="MYSc"/>
    <property type="match status" value="1"/>
</dbReference>
<dbReference type="Gene3D" id="1.20.5.4820">
    <property type="match status" value="1"/>
</dbReference>
<comment type="similarity">
    <text evidence="6">Belongs to the TRAFAC class myosin-kinesin ATPase superfamily. Myosin family.</text>
</comment>
<reference evidence="8" key="1">
    <citation type="submission" date="2013-12" db="EMBL/GenBank/DDBJ databases">
        <authorList>
            <person name="Omoto C.K."/>
            <person name="Sibley D."/>
            <person name="Venepally P."/>
            <person name="Hadjithomas M."/>
            <person name="Karamycheva S."/>
            <person name="Brunk B."/>
            <person name="Roos D."/>
            <person name="Caler E."/>
            <person name="Lorenzi H."/>
        </authorList>
    </citation>
    <scope>NUCLEOTIDE SEQUENCE</scope>
</reference>
<dbReference type="OrthoDB" id="10249697at2759"/>
<dbReference type="VEuPathDB" id="CryptoDB:GNI_152210"/>
<dbReference type="InterPro" id="IPR001609">
    <property type="entry name" value="Myosin_head_motor_dom-like"/>
</dbReference>
<evidence type="ECO:0000256" key="3">
    <source>
        <dbReference type="ARBA" id="ARBA00023123"/>
    </source>
</evidence>
<dbReference type="GO" id="GO:0016459">
    <property type="term" value="C:myosin complex"/>
    <property type="evidence" value="ECO:0007669"/>
    <property type="project" value="UniProtKB-KW"/>
</dbReference>
<evidence type="ECO:0000256" key="6">
    <source>
        <dbReference type="PROSITE-ProRule" id="PRU00782"/>
    </source>
</evidence>
<comment type="caution">
    <text evidence="8">The sequence shown here is derived from an EMBL/GenBank/DDBJ whole genome shotgun (WGS) entry which is preliminary data.</text>
</comment>
<dbReference type="eggNOG" id="KOG0160">
    <property type="taxonomic scope" value="Eukaryota"/>
</dbReference>
<evidence type="ECO:0000256" key="4">
    <source>
        <dbReference type="ARBA" id="ARBA00023175"/>
    </source>
</evidence>
<protein>
    <submittedName>
        <fullName evidence="8">Myosin</fullName>
    </submittedName>
</protein>
<dbReference type="GO" id="GO:0005737">
    <property type="term" value="C:cytoplasm"/>
    <property type="evidence" value="ECO:0007669"/>
    <property type="project" value="TreeGrafter"/>
</dbReference>